<keyword evidence="4" id="KW-0493">Microtubule</keyword>
<feature type="compositionally biased region" description="Basic and acidic residues" evidence="8">
    <location>
        <begin position="1"/>
        <end position="31"/>
    </location>
</feature>
<organism evidence="9 10">
    <name type="scientific">Zostera marina</name>
    <name type="common">Eelgrass</name>
    <dbReference type="NCBI Taxonomy" id="29655"/>
    <lineage>
        <taxon>Eukaryota</taxon>
        <taxon>Viridiplantae</taxon>
        <taxon>Streptophyta</taxon>
        <taxon>Embryophyta</taxon>
        <taxon>Tracheophyta</taxon>
        <taxon>Spermatophyta</taxon>
        <taxon>Magnoliopsida</taxon>
        <taxon>Liliopsida</taxon>
        <taxon>Zosteraceae</taxon>
        <taxon>Zostera</taxon>
    </lineage>
</organism>
<evidence type="ECO:0000256" key="7">
    <source>
        <dbReference type="SAM" id="Coils"/>
    </source>
</evidence>
<sequence>MADLCRGEDKDERRDLMTTGSFRRDREKETGGRSMRGKGSNRRIFDVDDCINFLHGSDPVRVELSRLQNQLRDKDRELGDANVEIKALRLSERAREKAVEELTEKLTKLEGKLKLTESLLDSKNLEVKKINDDKKASMAAQFAAEAALRRVHTEQKDDYMPPVEAILAPLEAELKLACQNNAKLQDSNRALERLTKSKEIALLEAEKTIEIALAKASMVDDLQNNNQSLMKQIEICQEENKILDKLQRQKIAEVEKLSQTVKELEESVLAGAGAANAVRDYQRKFQEMNTERKTLDRELARAKVTANRLAGVAANEWKDTNDKVMPVKQWLEERRFMQGELQQLRDKLTVAERSARSESQLKEKITLRLKVIEDRLRMNSSANSRVNDDGRILSIGPSRRQSFDRADNLSKVSPKGIFSKSSLSSHLKSSLSFDTCTVLKEEKGASRSFEIGSRFVDRGKLSNHPSKKVSNTTSEFTAEIRESWKDNSEEKSTTTIPSANSEDMVSGMLYDMLQKEVISLRKACQEKNQSLNDKDDAIEILTKKISTLTKAMEVDAKKMRREVSSLEKELAAMRVEKEHEKKTKRFGAAKASTSSSQLLPGRTLRPSRVIRTDQTSAMKVG</sequence>
<dbReference type="GO" id="GO:0005874">
    <property type="term" value="C:microtubule"/>
    <property type="evidence" value="ECO:0007669"/>
    <property type="project" value="UniProtKB-KW"/>
</dbReference>
<evidence type="ECO:0000313" key="9">
    <source>
        <dbReference type="EMBL" id="KMZ67082.1"/>
    </source>
</evidence>
<gene>
    <name evidence="9" type="ORF">ZOSMA_27G01370</name>
</gene>
<proteinExistence type="inferred from homology"/>
<dbReference type="STRING" id="29655.A0A0K9PFR7"/>
<evidence type="ECO:0000256" key="5">
    <source>
        <dbReference type="ARBA" id="ARBA00023054"/>
    </source>
</evidence>
<feature type="region of interest" description="Disordered" evidence="8">
    <location>
        <begin position="578"/>
        <end position="621"/>
    </location>
</feature>
<keyword evidence="3" id="KW-0963">Cytoplasm</keyword>
<comment type="caution">
    <text evidence="9">The sequence shown here is derived from an EMBL/GenBank/DDBJ whole genome shotgun (WGS) entry which is preliminary data.</text>
</comment>
<dbReference type="PANTHER" id="PTHR31246">
    <property type="entry name" value="MICROTUBULE-ASSOCIATED PROTEIN 70-2"/>
    <property type="match status" value="1"/>
</dbReference>
<accession>A0A0K9PFR7</accession>
<dbReference type="GO" id="GO:0007010">
    <property type="term" value="P:cytoskeleton organization"/>
    <property type="evidence" value="ECO:0007669"/>
    <property type="project" value="InterPro"/>
</dbReference>
<dbReference type="Proteomes" id="UP000036987">
    <property type="component" value="Unassembled WGS sequence"/>
</dbReference>
<evidence type="ECO:0000313" key="10">
    <source>
        <dbReference type="Proteomes" id="UP000036987"/>
    </source>
</evidence>
<feature type="coiled-coil region" evidence="7">
    <location>
        <begin position="64"/>
        <end position="119"/>
    </location>
</feature>
<evidence type="ECO:0000256" key="6">
    <source>
        <dbReference type="ARBA" id="ARBA00023212"/>
    </source>
</evidence>
<name>A0A0K9PFR7_ZOSMR</name>
<dbReference type="InterPro" id="IPR009768">
    <property type="entry name" value="MAP70"/>
</dbReference>
<feature type="compositionally biased region" description="Basic and acidic residues" evidence="8">
    <location>
        <begin position="481"/>
        <end position="492"/>
    </location>
</feature>
<feature type="region of interest" description="Disordered" evidence="8">
    <location>
        <begin position="1"/>
        <end position="39"/>
    </location>
</feature>
<dbReference type="AlphaFoldDB" id="A0A0K9PFR7"/>
<keyword evidence="10" id="KW-1185">Reference proteome</keyword>
<keyword evidence="5 7" id="KW-0175">Coiled coil</keyword>
<evidence type="ECO:0000256" key="2">
    <source>
        <dbReference type="ARBA" id="ARBA00008825"/>
    </source>
</evidence>
<evidence type="ECO:0000256" key="3">
    <source>
        <dbReference type="ARBA" id="ARBA00022490"/>
    </source>
</evidence>
<feature type="compositionally biased region" description="Polar residues" evidence="8">
    <location>
        <begin position="612"/>
        <end position="621"/>
    </location>
</feature>
<dbReference type="OrthoDB" id="2014495at2759"/>
<evidence type="ECO:0000256" key="1">
    <source>
        <dbReference type="ARBA" id="ARBA00004245"/>
    </source>
</evidence>
<feature type="coiled-coil region" evidence="7">
    <location>
        <begin position="219"/>
        <end position="354"/>
    </location>
</feature>
<dbReference type="GO" id="GO:0008017">
    <property type="term" value="F:microtubule binding"/>
    <property type="evidence" value="ECO:0007669"/>
    <property type="project" value="InterPro"/>
</dbReference>
<dbReference type="Pfam" id="PF07058">
    <property type="entry name" value="MAP70"/>
    <property type="match status" value="1"/>
</dbReference>
<comment type="similarity">
    <text evidence="2">Belongs to the MAP70 family.</text>
</comment>
<reference evidence="10" key="1">
    <citation type="journal article" date="2016" name="Nature">
        <title>The genome of the seagrass Zostera marina reveals angiosperm adaptation to the sea.</title>
        <authorList>
            <person name="Olsen J.L."/>
            <person name="Rouze P."/>
            <person name="Verhelst B."/>
            <person name="Lin Y.-C."/>
            <person name="Bayer T."/>
            <person name="Collen J."/>
            <person name="Dattolo E."/>
            <person name="De Paoli E."/>
            <person name="Dittami S."/>
            <person name="Maumus F."/>
            <person name="Michel G."/>
            <person name="Kersting A."/>
            <person name="Lauritano C."/>
            <person name="Lohaus R."/>
            <person name="Toepel M."/>
            <person name="Tonon T."/>
            <person name="Vanneste K."/>
            <person name="Amirebrahimi M."/>
            <person name="Brakel J."/>
            <person name="Bostroem C."/>
            <person name="Chovatia M."/>
            <person name="Grimwood J."/>
            <person name="Jenkins J.W."/>
            <person name="Jueterbock A."/>
            <person name="Mraz A."/>
            <person name="Stam W.T."/>
            <person name="Tice H."/>
            <person name="Bornberg-Bauer E."/>
            <person name="Green P.J."/>
            <person name="Pearson G.A."/>
            <person name="Procaccini G."/>
            <person name="Duarte C.M."/>
            <person name="Schmutz J."/>
            <person name="Reusch T.B.H."/>
            <person name="Van de Peer Y."/>
        </authorList>
    </citation>
    <scope>NUCLEOTIDE SEQUENCE [LARGE SCALE GENOMIC DNA]</scope>
    <source>
        <strain evidence="10">cv. Finnish</strain>
    </source>
</reference>
<comment type="subcellular location">
    <subcellularLocation>
        <location evidence="1">Cytoplasm</location>
        <location evidence="1">Cytoskeleton</location>
    </subcellularLocation>
</comment>
<dbReference type="PANTHER" id="PTHR31246:SF35">
    <property type="entry name" value="(WILD MALAYSIAN BANANA) HYPOTHETICAL PROTEIN"/>
    <property type="match status" value="1"/>
</dbReference>
<feature type="region of interest" description="Disordered" evidence="8">
    <location>
        <begin position="481"/>
        <end position="500"/>
    </location>
</feature>
<evidence type="ECO:0000256" key="4">
    <source>
        <dbReference type="ARBA" id="ARBA00022701"/>
    </source>
</evidence>
<dbReference type="EMBL" id="LFYR01000932">
    <property type="protein sequence ID" value="KMZ67082.1"/>
    <property type="molecule type" value="Genomic_DNA"/>
</dbReference>
<evidence type="ECO:0000256" key="8">
    <source>
        <dbReference type="SAM" id="MobiDB-lite"/>
    </source>
</evidence>
<protein>
    <submittedName>
        <fullName evidence="9">Microtubule-associated proteins 70-1</fullName>
    </submittedName>
</protein>
<keyword evidence="6" id="KW-0206">Cytoskeleton</keyword>